<dbReference type="EMBL" id="FOUT01000001">
    <property type="protein sequence ID" value="SFM44261.1"/>
    <property type="molecule type" value="Genomic_DNA"/>
</dbReference>
<reference evidence="4" key="1">
    <citation type="submission" date="2016-10" db="EMBL/GenBank/DDBJ databases">
        <authorList>
            <person name="Varghese N."/>
            <person name="Submissions S."/>
        </authorList>
    </citation>
    <scope>NUCLEOTIDE SEQUENCE [LARGE SCALE GENOMIC DNA]</scope>
    <source>
        <strain evidence="4">DSM 4002</strain>
    </source>
</reference>
<evidence type="ECO:0000256" key="1">
    <source>
        <dbReference type="SAM" id="Phobius"/>
    </source>
</evidence>
<evidence type="ECO:0000313" key="3">
    <source>
        <dbReference type="EMBL" id="SFM44261.1"/>
    </source>
</evidence>
<dbReference type="InterPro" id="IPR040495">
    <property type="entry name" value="HU-CCDC81_bac_1"/>
</dbReference>
<dbReference type="InterPro" id="IPR007730">
    <property type="entry name" value="SPOR-like_dom"/>
</dbReference>
<dbReference type="Pfam" id="PF18175">
    <property type="entry name" value="HU-CCDC81_bac_2"/>
    <property type="match status" value="1"/>
</dbReference>
<dbReference type="PROSITE" id="PS51724">
    <property type="entry name" value="SPOR"/>
    <property type="match status" value="1"/>
</dbReference>
<dbReference type="InterPro" id="IPR036680">
    <property type="entry name" value="SPOR-like_sf"/>
</dbReference>
<dbReference type="Gene3D" id="3.30.70.1070">
    <property type="entry name" value="Sporulation related repeat"/>
    <property type="match status" value="1"/>
</dbReference>
<dbReference type="GO" id="GO:0042834">
    <property type="term" value="F:peptidoglycan binding"/>
    <property type="evidence" value="ECO:0007669"/>
    <property type="project" value="InterPro"/>
</dbReference>
<keyword evidence="1" id="KW-0812">Transmembrane</keyword>
<proteinExistence type="predicted"/>
<dbReference type="InterPro" id="IPR041268">
    <property type="entry name" value="HU-CCDC81_bac_2"/>
</dbReference>
<dbReference type="Pfam" id="PF05036">
    <property type="entry name" value="SPOR"/>
    <property type="match status" value="1"/>
</dbReference>
<keyword evidence="1" id="KW-0472">Membrane</keyword>
<keyword evidence="4" id="KW-1185">Reference proteome</keyword>
<dbReference type="RefSeq" id="WP_024980476.1">
    <property type="nucleotide sequence ID" value="NZ_CBCRUM010000001.1"/>
</dbReference>
<evidence type="ECO:0000259" key="2">
    <source>
        <dbReference type="PROSITE" id="PS51724"/>
    </source>
</evidence>
<organism evidence="3 4">
    <name type="scientific">Flavobacterium succinicans</name>
    <dbReference type="NCBI Taxonomy" id="29536"/>
    <lineage>
        <taxon>Bacteria</taxon>
        <taxon>Pseudomonadati</taxon>
        <taxon>Bacteroidota</taxon>
        <taxon>Flavobacteriia</taxon>
        <taxon>Flavobacteriales</taxon>
        <taxon>Flavobacteriaceae</taxon>
        <taxon>Flavobacterium</taxon>
    </lineage>
</organism>
<keyword evidence="1" id="KW-1133">Transmembrane helix</keyword>
<feature type="domain" description="SPOR" evidence="2">
    <location>
        <begin position="248"/>
        <end position="325"/>
    </location>
</feature>
<dbReference type="SUPFAM" id="SSF110997">
    <property type="entry name" value="Sporulation related repeat"/>
    <property type="match status" value="1"/>
</dbReference>
<protein>
    <submittedName>
        <fullName evidence="3">Sporulation related domain-containing protein</fullName>
    </submittedName>
</protein>
<gene>
    <name evidence="3" type="ORF">SAMN05444143_10181</name>
</gene>
<dbReference type="Proteomes" id="UP000182961">
    <property type="component" value="Unassembled WGS sequence"/>
</dbReference>
<accession>A0A1I4QW78</accession>
<feature type="transmembrane region" description="Helical" evidence="1">
    <location>
        <begin position="178"/>
        <end position="200"/>
    </location>
</feature>
<dbReference type="AlphaFoldDB" id="A0A1I4QW78"/>
<dbReference type="Pfam" id="PF18174">
    <property type="entry name" value="HU-CCDC81_bac_1"/>
    <property type="match status" value="1"/>
</dbReference>
<name>A0A1I4QW78_9FLAO</name>
<dbReference type="STRING" id="29536.FLB_22040"/>
<sequence>MKIEQYIAQLLYRYQCVAVPGFGAFLTETQSAQLQESTNSFFPPKKMISFNANLKNNDGLLAHHVAQAEKTSYDYAVSLIQFEVFSWQKRLETHGVLSFKNIGTFRLNGDANLVFTAEETNQYLTTSFGLSPFVSPMVKRELFEKAVEAKKMIEEPTLRTLKVEDVAEEETKGTRYPFLRYAAIFVLGLGITSSVGYSIYQKEIENQTLLVETSVQKKVQNKIQEATFLIESPIPTVTLSVNTTAKKIAAPLRYHIMAGAYRSETNANKELQGLKKLGYEAKRIPINKNGLYPVVYGSYSNFAEARKAQKEIIEDHNPDAWILIQTL</sequence>
<evidence type="ECO:0000313" key="4">
    <source>
        <dbReference type="Proteomes" id="UP000182961"/>
    </source>
</evidence>
<dbReference type="eggNOG" id="COG3087">
    <property type="taxonomic scope" value="Bacteria"/>
</dbReference>